<evidence type="ECO:0000313" key="16">
    <source>
        <dbReference type="Proteomes" id="UP000295210"/>
    </source>
</evidence>
<dbReference type="SUPFAM" id="SSF52317">
    <property type="entry name" value="Class I glutamine amidotransferase-like"/>
    <property type="match status" value="1"/>
</dbReference>
<feature type="binding site" evidence="10">
    <location>
        <position position="148"/>
    </location>
    <ligand>
        <name>substrate</name>
    </ligand>
</feature>
<dbReference type="PANTHER" id="PTHR36447:SF2">
    <property type="entry name" value="BETA-GALACTOSIDASE YESZ"/>
    <property type="match status" value="1"/>
</dbReference>
<dbReference type="PIRSF" id="PIRSF001084">
    <property type="entry name" value="B-galactosidase"/>
    <property type="match status" value="1"/>
</dbReference>
<evidence type="ECO:0000259" key="12">
    <source>
        <dbReference type="Pfam" id="PF02449"/>
    </source>
</evidence>
<proteinExistence type="inferred from homology"/>
<keyword evidence="5 8" id="KW-0378">Hydrolase</keyword>
<accession>A0A4R1LB57</accession>
<dbReference type="InterPro" id="IPR017853">
    <property type="entry name" value="GH"/>
</dbReference>
<keyword evidence="16" id="KW-1185">Reference proteome</keyword>
<dbReference type="Proteomes" id="UP000295210">
    <property type="component" value="Unassembled WGS sequence"/>
</dbReference>
<evidence type="ECO:0000259" key="13">
    <source>
        <dbReference type="Pfam" id="PF08532"/>
    </source>
</evidence>
<keyword evidence="11" id="KW-0732">Signal</keyword>
<reference evidence="15 16" key="1">
    <citation type="submission" date="2019-03" db="EMBL/GenBank/DDBJ databases">
        <title>Genomic Encyclopedia of Type Strains, Phase IV (KMG-IV): sequencing the most valuable type-strain genomes for metagenomic binning, comparative biology and taxonomic classification.</title>
        <authorList>
            <person name="Goeker M."/>
        </authorList>
    </citation>
    <scope>NUCLEOTIDE SEQUENCE [LARGE SCALE GENOMIC DNA]</scope>
    <source>
        <strain evidence="15 16">DSM 103428</strain>
    </source>
</reference>
<name>A0A4R1LB57_9BACT</name>
<evidence type="ECO:0000256" key="11">
    <source>
        <dbReference type="SAM" id="SignalP"/>
    </source>
</evidence>
<sequence length="702" mass="78197">MRPFRTHLRPRSLTAFASALLASLLAVAPATPLIAQATNYSDKPPILLGAAWYPEQWPESQWEPDLELMEAAHVHVVRVGEFAWSAMEPSEGQYDFGWLERAIALAAKHHICVVLGTPTAAPPAWMTSKYPDTLRVNENGVRDEHGNRQQFSFTSTRYRQFAHEIAAQMAEHFGHNPNVVGWQLDNEYAAPSFDPEAKAQFHQWLQKKYGTIEALNKAWATAYWSQTYDKFDEIPVRQDHENPALLLDWKRFVSDTWKSYSENQISAIRPQADKRQFITTNTMGWFDGFDSYTVHQVLDIAAWDDYISTDNYDWHSNGATHDLTRGYKNKNFWVMETEPAFVNWRRINTPLEKGQVRDMAWQAIGHGAETVEYWQWRSAPNGQEEYHGVMVGANGKPAPVYAEIKQTGAEFDEAGSALAGTTPHSEVALINDFNSRWAINFQRHNAEFDPVGEMLAFYRPLREQAQSVDIVSPQNSLDQYKLVEAPGLNVLPQATADHLLAYVKQGGNLLLGPRSGMKNNDNGLWPEQQPGPLAEALGGRVEQFYAIDKPVPVSGELGSGTANIWAEQLSAQSPETKTLMTYGASNGWLDNQPAVLTRKVGKGTITYVGAWLDPALLSKLTANLLSQAGVQPLIPNTPDGVEVCMRTGAQHSVLILINHNTTPATVALPHAMKDLLTEGNPSRSSVELPKYGVAVLESPSSK</sequence>
<dbReference type="InterPro" id="IPR029062">
    <property type="entry name" value="Class_I_gatase-like"/>
</dbReference>
<evidence type="ECO:0000259" key="14">
    <source>
        <dbReference type="Pfam" id="PF08533"/>
    </source>
</evidence>
<dbReference type="EC" id="3.2.1.23" evidence="3 8"/>
<evidence type="ECO:0000256" key="4">
    <source>
        <dbReference type="ARBA" id="ARBA00022723"/>
    </source>
</evidence>
<dbReference type="GO" id="GO:0046872">
    <property type="term" value="F:metal ion binding"/>
    <property type="evidence" value="ECO:0007669"/>
    <property type="project" value="UniProtKB-KW"/>
</dbReference>
<comment type="catalytic activity">
    <reaction evidence="1 8">
        <text>Hydrolysis of terminal non-reducing beta-D-galactose residues in beta-D-galactosides.</text>
        <dbReference type="EC" id="3.2.1.23"/>
    </reaction>
</comment>
<dbReference type="PANTHER" id="PTHR36447">
    <property type="entry name" value="BETA-GALACTOSIDASE GANA"/>
    <property type="match status" value="1"/>
</dbReference>
<dbReference type="GO" id="GO:0006012">
    <property type="term" value="P:galactose metabolic process"/>
    <property type="evidence" value="ECO:0007669"/>
    <property type="project" value="InterPro"/>
</dbReference>
<comment type="similarity">
    <text evidence="2 8">Belongs to the glycosyl hydrolase 42 family.</text>
</comment>
<dbReference type="Pfam" id="PF02449">
    <property type="entry name" value="Glyco_hydro_42"/>
    <property type="match status" value="1"/>
</dbReference>
<keyword evidence="6" id="KW-0862">Zinc</keyword>
<protein>
    <recommendedName>
        <fullName evidence="3 8">Beta-galactosidase</fullName>
        <shortName evidence="8">Beta-gal</shortName>
        <ecNumber evidence="3 8">3.2.1.23</ecNumber>
    </recommendedName>
</protein>
<feature type="domain" description="Beta-galactosidase C-terminal" evidence="14">
    <location>
        <begin position="640"/>
        <end position="697"/>
    </location>
</feature>
<dbReference type="Pfam" id="PF08533">
    <property type="entry name" value="Glyco_hydro_42C"/>
    <property type="match status" value="1"/>
</dbReference>
<dbReference type="GO" id="GO:0009341">
    <property type="term" value="C:beta-galactosidase complex"/>
    <property type="evidence" value="ECO:0007669"/>
    <property type="project" value="InterPro"/>
</dbReference>
<evidence type="ECO:0000256" key="2">
    <source>
        <dbReference type="ARBA" id="ARBA00005940"/>
    </source>
</evidence>
<keyword evidence="4" id="KW-0479">Metal-binding</keyword>
<feature type="binding site" evidence="10">
    <location>
        <position position="344"/>
    </location>
    <ligand>
        <name>substrate</name>
    </ligand>
</feature>
<dbReference type="RefSeq" id="WP_131994765.1">
    <property type="nucleotide sequence ID" value="NZ_SMGK01000002.1"/>
</dbReference>
<evidence type="ECO:0000256" key="9">
    <source>
        <dbReference type="PIRSR" id="PIRSR001084-1"/>
    </source>
</evidence>
<keyword evidence="7 8" id="KW-0326">Glycosidase</keyword>
<dbReference type="OrthoDB" id="9800974at2"/>
<dbReference type="Pfam" id="PF08532">
    <property type="entry name" value="Glyco_hydro_42M"/>
    <property type="match status" value="1"/>
</dbReference>
<dbReference type="InterPro" id="IPR013738">
    <property type="entry name" value="Beta_galactosidase_Trimer"/>
</dbReference>
<feature type="domain" description="Beta-galactosidase trimerisation" evidence="13">
    <location>
        <begin position="426"/>
        <end position="630"/>
    </location>
</feature>
<feature type="active site" description="Nucleophile" evidence="9">
    <location>
        <position position="336"/>
    </location>
</feature>
<evidence type="ECO:0000256" key="6">
    <source>
        <dbReference type="ARBA" id="ARBA00022833"/>
    </source>
</evidence>
<evidence type="ECO:0000256" key="10">
    <source>
        <dbReference type="PIRSR" id="PIRSR001084-2"/>
    </source>
</evidence>
<dbReference type="Gene3D" id="2.60.40.1180">
    <property type="entry name" value="Golgi alpha-mannosidase II"/>
    <property type="match status" value="1"/>
</dbReference>
<feature type="binding site" evidence="10">
    <location>
        <position position="186"/>
    </location>
    <ligand>
        <name>substrate</name>
    </ligand>
</feature>
<feature type="chain" id="PRO_5020677538" description="Beta-galactosidase" evidence="11">
    <location>
        <begin position="38"/>
        <end position="702"/>
    </location>
</feature>
<evidence type="ECO:0000256" key="3">
    <source>
        <dbReference type="ARBA" id="ARBA00012756"/>
    </source>
</evidence>
<evidence type="ECO:0000256" key="7">
    <source>
        <dbReference type="ARBA" id="ARBA00023295"/>
    </source>
</evidence>
<dbReference type="InterPro" id="IPR003476">
    <property type="entry name" value="Glyco_hydro_42"/>
</dbReference>
<dbReference type="GO" id="GO:0004565">
    <property type="term" value="F:beta-galactosidase activity"/>
    <property type="evidence" value="ECO:0007669"/>
    <property type="project" value="UniProtKB-EC"/>
</dbReference>
<dbReference type="SUPFAM" id="SSF51445">
    <property type="entry name" value="(Trans)glycosidases"/>
    <property type="match status" value="1"/>
</dbReference>
<organism evidence="15 16">
    <name type="scientific">Acidipila rosea</name>
    <dbReference type="NCBI Taxonomy" id="768535"/>
    <lineage>
        <taxon>Bacteria</taxon>
        <taxon>Pseudomonadati</taxon>
        <taxon>Acidobacteriota</taxon>
        <taxon>Terriglobia</taxon>
        <taxon>Terriglobales</taxon>
        <taxon>Acidobacteriaceae</taxon>
        <taxon>Acidipila</taxon>
    </lineage>
</organism>
<comment type="caution">
    <text evidence="15">The sequence shown here is derived from an EMBL/GenBank/DDBJ whole genome shotgun (WGS) entry which is preliminary data.</text>
</comment>
<dbReference type="Gene3D" id="3.40.50.880">
    <property type="match status" value="1"/>
</dbReference>
<evidence type="ECO:0000256" key="5">
    <source>
        <dbReference type="ARBA" id="ARBA00022801"/>
    </source>
</evidence>
<feature type="signal peptide" evidence="11">
    <location>
        <begin position="1"/>
        <end position="37"/>
    </location>
</feature>
<feature type="domain" description="Glycoside hydrolase family 42 N-terminal" evidence="12">
    <location>
        <begin position="52"/>
        <end position="412"/>
    </location>
</feature>
<evidence type="ECO:0000256" key="8">
    <source>
        <dbReference type="PIRNR" id="PIRNR001084"/>
    </source>
</evidence>
<feature type="active site" description="Proton donor" evidence="9">
    <location>
        <position position="187"/>
    </location>
</feature>
<evidence type="ECO:0000313" key="15">
    <source>
        <dbReference type="EMBL" id="TCK74143.1"/>
    </source>
</evidence>
<dbReference type="AlphaFoldDB" id="A0A4R1LB57"/>
<dbReference type="EMBL" id="SMGK01000002">
    <property type="protein sequence ID" value="TCK74143.1"/>
    <property type="molecule type" value="Genomic_DNA"/>
</dbReference>
<dbReference type="InterPro" id="IPR013739">
    <property type="entry name" value="Beta_galactosidase_C"/>
</dbReference>
<gene>
    <name evidence="15" type="ORF">C7378_1765</name>
</gene>
<dbReference type="CDD" id="cd03143">
    <property type="entry name" value="A4_beta-galactosidase_middle_domain"/>
    <property type="match status" value="1"/>
</dbReference>
<evidence type="ECO:0000256" key="1">
    <source>
        <dbReference type="ARBA" id="ARBA00001412"/>
    </source>
</evidence>
<dbReference type="InterPro" id="IPR013780">
    <property type="entry name" value="Glyco_hydro_b"/>
</dbReference>
<dbReference type="Gene3D" id="3.20.20.80">
    <property type="entry name" value="Glycosidases"/>
    <property type="match status" value="1"/>
</dbReference>
<dbReference type="InterPro" id="IPR013529">
    <property type="entry name" value="Glyco_hydro_42_N"/>
</dbReference>